<protein>
    <submittedName>
        <fullName evidence="1">Uncharacterized protein</fullName>
    </submittedName>
</protein>
<dbReference type="OrthoDB" id="9790650at2"/>
<dbReference type="STRING" id="247633.GP2143_15526"/>
<evidence type="ECO:0000313" key="1">
    <source>
        <dbReference type="EMBL" id="EAW32679.1"/>
    </source>
</evidence>
<dbReference type="EMBL" id="AAVT01000001">
    <property type="protein sequence ID" value="EAW32679.1"/>
    <property type="molecule type" value="Genomic_DNA"/>
</dbReference>
<accession>A0Y975</accession>
<sequence>MKNVSVNDKMQKGYTYQRIERAGENFCSQFMPELTPKEMLGLGVFGGKYLNDCKDEFPNDWFTCAKLSEVKNESLNYFSVNASQPLSEWEKKGWIHPQDPRGWFQWYCRYFMGRRTNDEDQRQIKRWRAFRRHAGAIKKYCEPFDFQCRKKQRQALLHWAYDARNI</sequence>
<name>A0Y975_9GAMM</name>
<dbReference type="PANTHER" id="PTHR37948">
    <property type="entry name" value="ZGC:113208"/>
    <property type="match status" value="1"/>
</dbReference>
<dbReference type="eggNOG" id="ENOG502ZBPW">
    <property type="taxonomic scope" value="Bacteria"/>
</dbReference>
<evidence type="ECO:0000313" key="2">
    <source>
        <dbReference type="Proteomes" id="UP000004931"/>
    </source>
</evidence>
<comment type="caution">
    <text evidence="1">The sequence shown here is derived from an EMBL/GenBank/DDBJ whole genome shotgun (WGS) entry which is preliminary data.</text>
</comment>
<organism evidence="1 2">
    <name type="scientific">marine gamma proteobacterium HTCC2143</name>
    <dbReference type="NCBI Taxonomy" id="247633"/>
    <lineage>
        <taxon>Bacteria</taxon>
        <taxon>Pseudomonadati</taxon>
        <taxon>Pseudomonadota</taxon>
        <taxon>Gammaproteobacteria</taxon>
        <taxon>Cellvibrionales</taxon>
        <taxon>Spongiibacteraceae</taxon>
        <taxon>BD1-7 clade</taxon>
    </lineage>
</organism>
<reference evidence="1 2" key="1">
    <citation type="journal article" date="2010" name="J. Bacteriol.">
        <title>Genome sequence of the oligotrophic marine Gammaproteobacterium HTCC2143, isolated from the Oregon Coast.</title>
        <authorList>
            <person name="Oh H.M."/>
            <person name="Kang I."/>
            <person name="Ferriera S."/>
            <person name="Giovannoni S.J."/>
            <person name="Cho J.C."/>
        </authorList>
    </citation>
    <scope>NUCLEOTIDE SEQUENCE [LARGE SCALE GENOMIC DNA]</scope>
    <source>
        <strain evidence="1 2">HTCC2143</strain>
    </source>
</reference>
<proteinExistence type="predicted"/>
<gene>
    <name evidence="1" type="ORF">GP2143_15526</name>
</gene>
<dbReference type="AlphaFoldDB" id="A0Y975"/>
<dbReference type="PANTHER" id="PTHR37948:SF1">
    <property type="entry name" value="BLL5189 PROTEIN"/>
    <property type="match status" value="1"/>
</dbReference>
<keyword evidence="2" id="KW-1185">Reference proteome</keyword>
<dbReference type="Proteomes" id="UP000004931">
    <property type="component" value="Unassembled WGS sequence"/>
</dbReference>